<dbReference type="KEGG" id="scas:SACC_09180"/>
<reference evidence="1 2" key="1">
    <citation type="journal article" date="2022" name="Microbiol. Resour. Announc.">
        <title>Complete Genome Sequence of the Hyperthermophilic and Acidophilic Archaeon Saccharolobus caldissimus Strain HS-3T.</title>
        <authorList>
            <person name="Sakai H.D."/>
            <person name="Kurosawa N."/>
        </authorList>
    </citation>
    <scope>NUCLEOTIDE SEQUENCE [LARGE SCALE GENOMIC DNA]</scope>
    <source>
        <strain evidence="1 2">JCM32116</strain>
    </source>
</reference>
<accession>A0AAQ4CQ20</accession>
<dbReference type="GeneID" id="68865660"/>
<proteinExistence type="predicted"/>
<evidence type="ECO:0008006" key="3">
    <source>
        <dbReference type="Google" id="ProtNLM"/>
    </source>
</evidence>
<sequence length="293" mass="31929">MRKSLLALLTLSLALLILAMPTGAITASQLGAQNFTSYGSSNTSGVLYGSENSTGWNQIYYVKEIVYLKNASFSYVPDNLGVDAIYIAIGLSPFTVSQVYNGVPEAIASSVLAGFIIYLYSDGQFGLAIDTTPYASSVHFLTFPIQDLELFLNLLNFENGTYEIYLEAFNTANNQIFLCYGGYFSWPYSNLNSYTALTFVEAPYDSAQGVLYSLPQISGGLIENFGFNYLYNGNVYSGPGTPVSGTSFYADVLQGVTGTNVYITLVNGWGSTGSWSYLYQFYNTNNGQTTYGL</sequence>
<evidence type="ECO:0000313" key="1">
    <source>
        <dbReference type="EMBL" id="BDB97901.1"/>
    </source>
</evidence>
<keyword evidence="2" id="KW-1185">Reference proteome</keyword>
<gene>
    <name evidence="1" type="ORF">SACC_09180</name>
</gene>
<protein>
    <recommendedName>
        <fullName evidence="3">Thermopsin</fullName>
    </recommendedName>
</protein>
<dbReference type="EMBL" id="AP025226">
    <property type="protein sequence ID" value="BDB97901.1"/>
    <property type="molecule type" value="Genomic_DNA"/>
</dbReference>
<dbReference type="RefSeq" id="WP_229571862.1">
    <property type="nucleotide sequence ID" value="NZ_AP025226.1"/>
</dbReference>
<evidence type="ECO:0000313" key="2">
    <source>
        <dbReference type="Proteomes" id="UP001319921"/>
    </source>
</evidence>
<name>A0AAQ4CQ20_9CREN</name>
<dbReference type="AlphaFoldDB" id="A0AAQ4CQ20"/>
<dbReference type="Proteomes" id="UP001319921">
    <property type="component" value="Chromosome"/>
</dbReference>
<organism evidence="1 2">
    <name type="scientific">Saccharolobus caldissimus</name>
    <dbReference type="NCBI Taxonomy" id="1702097"/>
    <lineage>
        <taxon>Archaea</taxon>
        <taxon>Thermoproteota</taxon>
        <taxon>Thermoprotei</taxon>
        <taxon>Sulfolobales</taxon>
        <taxon>Sulfolobaceae</taxon>
        <taxon>Saccharolobus</taxon>
    </lineage>
</organism>